<evidence type="ECO:0000259" key="4">
    <source>
        <dbReference type="PROSITE" id="PS50113"/>
    </source>
</evidence>
<feature type="domain" description="GGDEF" evidence="5">
    <location>
        <begin position="178"/>
        <end position="312"/>
    </location>
</feature>
<dbReference type="Pfam" id="PF00990">
    <property type="entry name" value="GGDEF"/>
    <property type="match status" value="1"/>
</dbReference>
<dbReference type="GO" id="GO:0005886">
    <property type="term" value="C:plasma membrane"/>
    <property type="evidence" value="ECO:0007669"/>
    <property type="project" value="TreeGrafter"/>
</dbReference>
<dbReference type="HOGENOM" id="CLU_000445_11_4_4"/>
<evidence type="ECO:0000259" key="3">
    <source>
        <dbReference type="PROSITE" id="PS50112"/>
    </source>
</evidence>
<dbReference type="InterPro" id="IPR035965">
    <property type="entry name" value="PAS-like_dom_sf"/>
</dbReference>
<gene>
    <name evidence="6" type="ORF">ebA864</name>
</gene>
<dbReference type="EMBL" id="CR555306">
    <property type="protein sequence ID" value="CAI06578.1"/>
    <property type="molecule type" value="Genomic_DNA"/>
</dbReference>
<dbReference type="SMART" id="SM00267">
    <property type="entry name" value="GGDEF"/>
    <property type="match status" value="1"/>
</dbReference>
<comment type="catalytic activity">
    <reaction evidence="2">
        <text>2 GTP = 3',3'-c-di-GMP + 2 diphosphate</text>
        <dbReference type="Rhea" id="RHEA:24898"/>
        <dbReference type="ChEBI" id="CHEBI:33019"/>
        <dbReference type="ChEBI" id="CHEBI:37565"/>
        <dbReference type="ChEBI" id="CHEBI:58805"/>
        <dbReference type="EC" id="2.7.7.65"/>
    </reaction>
</comment>
<dbReference type="PROSITE" id="PS50112">
    <property type="entry name" value="PAS"/>
    <property type="match status" value="1"/>
</dbReference>
<dbReference type="eggNOG" id="COG3290">
    <property type="taxonomic scope" value="Bacteria"/>
</dbReference>
<keyword evidence="7" id="KW-1185">Reference proteome</keyword>
<proteinExistence type="predicted"/>
<dbReference type="eggNOG" id="COG3706">
    <property type="taxonomic scope" value="Bacteria"/>
</dbReference>
<dbReference type="PROSITE" id="PS50113">
    <property type="entry name" value="PAC"/>
    <property type="match status" value="1"/>
</dbReference>
<dbReference type="AlphaFoldDB" id="Q5P7Y3"/>
<reference evidence="6 7" key="1">
    <citation type="journal article" date="2005" name="Arch. Microbiol.">
        <title>The genome sequence of an anaerobic aromatic-degrading denitrifying bacterium, strain EbN1.</title>
        <authorList>
            <person name="Rabus R."/>
            <person name="Kube M."/>
            <person name="Heider J."/>
            <person name="Beck A."/>
            <person name="Heitmann K."/>
            <person name="Widdel F."/>
            <person name="Reinhardt R."/>
        </authorList>
    </citation>
    <scope>NUCLEOTIDE SEQUENCE [LARGE SCALE GENOMIC DNA]</scope>
    <source>
        <strain evidence="6 7">EbN1</strain>
    </source>
</reference>
<dbReference type="InterPro" id="IPR029787">
    <property type="entry name" value="Nucleotide_cyclase"/>
</dbReference>
<dbReference type="CDD" id="cd00130">
    <property type="entry name" value="PAS"/>
    <property type="match status" value="1"/>
</dbReference>
<evidence type="ECO:0000313" key="6">
    <source>
        <dbReference type="EMBL" id="CAI06578.1"/>
    </source>
</evidence>
<dbReference type="NCBIfam" id="TIGR00229">
    <property type="entry name" value="sensory_box"/>
    <property type="match status" value="1"/>
</dbReference>
<dbReference type="KEGG" id="eba:ebA864"/>
<dbReference type="Gene3D" id="3.30.450.20">
    <property type="entry name" value="PAS domain"/>
    <property type="match status" value="1"/>
</dbReference>
<evidence type="ECO:0000259" key="5">
    <source>
        <dbReference type="PROSITE" id="PS50887"/>
    </source>
</evidence>
<dbReference type="Gene3D" id="3.30.70.270">
    <property type="match status" value="1"/>
</dbReference>
<dbReference type="NCBIfam" id="TIGR00254">
    <property type="entry name" value="GGDEF"/>
    <property type="match status" value="1"/>
</dbReference>
<dbReference type="STRING" id="76114.ebA864"/>
<dbReference type="SUPFAM" id="SSF55073">
    <property type="entry name" value="Nucleotide cyclase"/>
    <property type="match status" value="1"/>
</dbReference>
<dbReference type="PANTHER" id="PTHR45138">
    <property type="entry name" value="REGULATORY COMPONENTS OF SENSORY TRANSDUCTION SYSTEM"/>
    <property type="match status" value="1"/>
</dbReference>
<dbReference type="CDD" id="cd01949">
    <property type="entry name" value="GGDEF"/>
    <property type="match status" value="1"/>
</dbReference>
<protein>
    <recommendedName>
        <fullName evidence="1">diguanylate cyclase</fullName>
        <ecNumber evidence="1">2.7.7.65</ecNumber>
    </recommendedName>
</protein>
<dbReference type="Proteomes" id="UP000006552">
    <property type="component" value="Chromosome"/>
</dbReference>
<dbReference type="GO" id="GO:0052621">
    <property type="term" value="F:diguanylate cyclase activity"/>
    <property type="evidence" value="ECO:0007669"/>
    <property type="project" value="UniProtKB-EC"/>
</dbReference>
<name>Q5P7Y3_AROAE</name>
<dbReference type="EC" id="2.7.7.65" evidence="1"/>
<sequence>MLLGIARLTTAPGRTDNSDAKFHSLANVAADAIITIDEHGTIQSFNLCAERMFGRSAESMIGQKLHPIIPERYRRLHDDGVSRVSRSGETPFDGETREFHALRKDGSEFPIELTVASWFGEDRRLSFIGIIRDITERKRLEAELRQLATTDPLTGILNRRRFTELTTQEIHRAHRLRHPLTLIMLDIDWFKRINDAFGHTVGDRVIQSLASACASELREIDILGRLGGEEFAVVLPELGASGSLEVAERLRQKVEGLQITLNDGRIVRFTCSLGVAVLKDTDQSPDTLLVRADNALYRAKRDGRNCVRAASDS</sequence>
<dbReference type="PROSITE" id="PS50887">
    <property type="entry name" value="GGDEF"/>
    <property type="match status" value="1"/>
</dbReference>
<dbReference type="GO" id="GO:1902201">
    <property type="term" value="P:negative regulation of bacterial-type flagellum-dependent cell motility"/>
    <property type="evidence" value="ECO:0007669"/>
    <property type="project" value="TreeGrafter"/>
</dbReference>
<accession>Q5P7Y3</accession>
<dbReference type="SMART" id="SM00086">
    <property type="entry name" value="PAC"/>
    <property type="match status" value="1"/>
</dbReference>
<dbReference type="SMART" id="SM00091">
    <property type="entry name" value="PAS"/>
    <property type="match status" value="1"/>
</dbReference>
<dbReference type="InterPro" id="IPR000014">
    <property type="entry name" value="PAS"/>
</dbReference>
<dbReference type="GO" id="GO:0043709">
    <property type="term" value="P:cell adhesion involved in single-species biofilm formation"/>
    <property type="evidence" value="ECO:0007669"/>
    <property type="project" value="TreeGrafter"/>
</dbReference>
<evidence type="ECO:0000313" key="7">
    <source>
        <dbReference type="Proteomes" id="UP000006552"/>
    </source>
</evidence>
<dbReference type="InterPro" id="IPR000700">
    <property type="entry name" value="PAS-assoc_C"/>
</dbReference>
<dbReference type="SUPFAM" id="SSF55785">
    <property type="entry name" value="PYP-like sensor domain (PAS domain)"/>
    <property type="match status" value="1"/>
</dbReference>
<evidence type="ECO:0000256" key="1">
    <source>
        <dbReference type="ARBA" id="ARBA00012528"/>
    </source>
</evidence>
<feature type="domain" description="PAS" evidence="3">
    <location>
        <begin position="18"/>
        <end position="95"/>
    </location>
</feature>
<dbReference type="FunFam" id="3.30.70.270:FF:000001">
    <property type="entry name" value="Diguanylate cyclase domain protein"/>
    <property type="match status" value="1"/>
</dbReference>
<dbReference type="InterPro" id="IPR043128">
    <property type="entry name" value="Rev_trsase/Diguanyl_cyclase"/>
</dbReference>
<organism evidence="6 7">
    <name type="scientific">Aromatoleum aromaticum (strain DSM 19018 / LMG 30748 / EbN1)</name>
    <name type="common">Azoarcus sp. (strain EbN1)</name>
    <dbReference type="NCBI Taxonomy" id="76114"/>
    <lineage>
        <taxon>Bacteria</taxon>
        <taxon>Pseudomonadati</taxon>
        <taxon>Pseudomonadota</taxon>
        <taxon>Betaproteobacteria</taxon>
        <taxon>Rhodocyclales</taxon>
        <taxon>Rhodocyclaceae</taxon>
        <taxon>Aromatoleum</taxon>
    </lineage>
</organism>
<dbReference type="InterPro" id="IPR000160">
    <property type="entry name" value="GGDEF_dom"/>
</dbReference>
<dbReference type="PANTHER" id="PTHR45138:SF9">
    <property type="entry name" value="DIGUANYLATE CYCLASE DGCM-RELATED"/>
    <property type="match status" value="1"/>
</dbReference>
<evidence type="ECO:0000256" key="2">
    <source>
        <dbReference type="ARBA" id="ARBA00034247"/>
    </source>
</evidence>
<dbReference type="InterPro" id="IPR050469">
    <property type="entry name" value="Diguanylate_Cyclase"/>
</dbReference>
<dbReference type="InterPro" id="IPR001610">
    <property type="entry name" value="PAC"/>
</dbReference>
<dbReference type="Pfam" id="PF13426">
    <property type="entry name" value="PAS_9"/>
    <property type="match status" value="1"/>
</dbReference>
<feature type="domain" description="PAC" evidence="4">
    <location>
        <begin position="95"/>
        <end position="146"/>
    </location>
</feature>